<name>A0A4R5LR06_9GAMM</name>
<dbReference type="EMBL" id="SMSE01000003">
    <property type="protein sequence ID" value="TDG12990.1"/>
    <property type="molecule type" value="Genomic_DNA"/>
</dbReference>
<evidence type="ECO:0000256" key="2">
    <source>
        <dbReference type="ARBA" id="ARBA00022679"/>
    </source>
</evidence>
<organism evidence="6 7">
    <name type="scientific">Seongchinamella unica</name>
    <dbReference type="NCBI Taxonomy" id="2547392"/>
    <lineage>
        <taxon>Bacteria</taxon>
        <taxon>Pseudomonadati</taxon>
        <taxon>Pseudomonadota</taxon>
        <taxon>Gammaproteobacteria</taxon>
        <taxon>Cellvibrionales</taxon>
        <taxon>Halieaceae</taxon>
        <taxon>Seongchinamella</taxon>
    </lineage>
</organism>
<dbReference type="SUPFAM" id="SSF56112">
    <property type="entry name" value="Protein kinase-like (PK-like)"/>
    <property type="match status" value="1"/>
</dbReference>
<dbReference type="Proteomes" id="UP000295554">
    <property type="component" value="Unassembled WGS sequence"/>
</dbReference>
<keyword evidence="6" id="KW-0418">Kinase</keyword>
<dbReference type="PANTHER" id="PTHR43851:SF3">
    <property type="entry name" value="COENZYME Q8"/>
    <property type="match status" value="1"/>
</dbReference>
<keyword evidence="3" id="KW-0547">Nucleotide-binding</keyword>
<dbReference type="InterPro" id="IPR004147">
    <property type="entry name" value="ABC1_dom"/>
</dbReference>
<reference evidence="6 7" key="1">
    <citation type="submission" date="2019-03" db="EMBL/GenBank/DDBJ databases">
        <title>Seongchinamella monodicae gen. nov., sp. nov., a novel member of the Gammaproteobacteria isolated from a tidal mudflat of beach.</title>
        <authorList>
            <person name="Yang H.G."/>
            <person name="Kang J.W."/>
            <person name="Lee S.D."/>
        </authorList>
    </citation>
    <scope>NUCLEOTIDE SEQUENCE [LARGE SCALE GENOMIC DNA]</scope>
    <source>
        <strain evidence="6 7">GH4-78</strain>
    </source>
</reference>
<comment type="similarity">
    <text evidence="1">Belongs to the protein kinase superfamily. ADCK protein kinase family.</text>
</comment>
<dbReference type="InterPro" id="IPR051409">
    <property type="entry name" value="Atypical_kinase_ADCK"/>
</dbReference>
<evidence type="ECO:0000256" key="4">
    <source>
        <dbReference type="ARBA" id="ARBA00022840"/>
    </source>
</evidence>
<dbReference type="AlphaFoldDB" id="A0A4R5LR06"/>
<dbReference type="InterPro" id="IPR034646">
    <property type="entry name" value="ADCK3_dom"/>
</dbReference>
<dbReference type="GO" id="GO:0005524">
    <property type="term" value="F:ATP binding"/>
    <property type="evidence" value="ECO:0007669"/>
    <property type="project" value="UniProtKB-KW"/>
</dbReference>
<dbReference type="OrthoDB" id="9795390at2"/>
<dbReference type="CDD" id="cd13970">
    <property type="entry name" value="ABC1_ADCK3"/>
    <property type="match status" value="1"/>
</dbReference>
<proteinExistence type="inferred from homology"/>
<dbReference type="GO" id="GO:0006744">
    <property type="term" value="P:ubiquinone biosynthetic process"/>
    <property type="evidence" value="ECO:0007669"/>
    <property type="project" value="TreeGrafter"/>
</dbReference>
<dbReference type="GO" id="GO:0016301">
    <property type="term" value="F:kinase activity"/>
    <property type="evidence" value="ECO:0007669"/>
    <property type="project" value="UniProtKB-KW"/>
</dbReference>
<dbReference type="InterPro" id="IPR011009">
    <property type="entry name" value="Kinase-like_dom_sf"/>
</dbReference>
<comment type="caution">
    <text evidence="6">The sequence shown here is derived from an EMBL/GenBank/DDBJ whole genome shotgun (WGS) entry which is preliminary data.</text>
</comment>
<evidence type="ECO:0000259" key="5">
    <source>
        <dbReference type="Pfam" id="PF03109"/>
    </source>
</evidence>
<keyword evidence="7" id="KW-1185">Reference proteome</keyword>
<evidence type="ECO:0000256" key="1">
    <source>
        <dbReference type="ARBA" id="ARBA00009670"/>
    </source>
</evidence>
<sequence>MAGGVAGGMLAEGTRQIRAGKRPKARDMLLTPANARRVADQLATMRGAAMKVGQILSMDTGDFLPRELADILARLRANARYMPPGQLDQVMSEAYGDDWESQFYGFEHKPLAAASIGQVHRAHSPDGREIVLKVQYPGVAGSIDADVDNIASLLKVSGLLPPDLDIQPLLDDAKAQLQDEADYNKEAEFLAAFGELLADDDRFLVPEVLPDLTRKTVLAMTYVGGRPIETIAELPQETRDEVMSALIELMFRELFELRLVQTDPNFANYQYDRASGKIVLLDFGATRRFKAAFVNNYRSLAKAAIAGNRKRLIAAAERVGYAMGDEDSEYRELVLELFLMALEPLQLDEPYDFARSDMTRRISARAEEVTGFRDFWQTPPTDAVYFHRKLGGMFLLASRLQARVNVHRLITPFL</sequence>
<accession>A0A4R5LR06</accession>
<evidence type="ECO:0000313" key="6">
    <source>
        <dbReference type="EMBL" id="TDG12990.1"/>
    </source>
</evidence>
<keyword evidence="2" id="KW-0808">Transferase</keyword>
<feature type="domain" description="ABC1 atypical kinase-like" evidence="5">
    <location>
        <begin position="75"/>
        <end position="313"/>
    </location>
</feature>
<dbReference type="Pfam" id="PF03109">
    <property type="entry name" value="ABC1"/>
    <property type="match status" value="1"/>
</dbReference>
<dbReference type="PANTHER" id="PTHR43851">
    <property type="match status" value="1"/>
</dbReference>
<evidence type="ECO:0000256" key="3">
    <source>
        <dbReference type="ARBA" id="ARBA00022741"/>
    </source>
</evidence>
<gene>
    <name evidence="6" type="ORF">E2F43_12670</name>
</gene>
<protein>
    <submittedName>
        <fullName evidence="6">AarF/ABC1/UbiB kinase family protein</fullName>
    </submittedName>
</protein>
<keyword evidence="4" id="KW-0067">ATP-binding</keyword>
<evidence type="ECO:0000313" key="7">
    <source>
        <dbReference type="Proteomes" id="UP000295554"/>
    </source>
</evidence>